<dbReference type="InterPro" id="IPR003594">
    <property type="entry name" value="HATPase_dom"/>
</dbReference>
<dbReference type="RefSeq" id="WP_121586584.1">
    <property type="nucleotide sequence ID" value="NZ_RCHT01000007.1"/>
</dbReference>
<dbReference type="SUPFAM" id="SSF158472">
    <property type="entry name" value="HAMP domain-like"/>
    <property type="match status" value="1"/>
</dbReference>
<evidence type="ECO:0000256" key="1">
    <source>
        <dbReference type="ARBA" id="ARBA00000085"/>
    </source>
</evidence>
<dbReference type="Gene3D" id="6.10.340.10">
    <property type="match status" value="1"/>
</dbReference>
<evidence type="ECO:0000259" key="9">
    <source>
        <dbReference type="PROSITE" id="PS50109"/>
    </source>
</evidence>
<keyword evidence="6 11" id="KW-0418">Kinase</keyword>
<accession>A0A498CMF9</accession>
<evidence type="ECO:0000256" key="2">
    <source>
        <dbReference type="ARBA" id="ARBA00004370"/>
    </source>
</evidence>
<dbReference type="AlphaFoldDB" id="A0A498CMF9"/>
<evidence type="ECO:0000256" key="3">
    <source>
        <dbReference type="ARBA" id="ARBA00012438"/>
    </source>
</evidence>
<name>A0A498CMF9_9FIRM</name>
<organism evidence="11 12">
    <name type="scientific">Anaerotruncus massiliensis</name>
    <name type="common">ex Liu et al. 2021</name>
    <dbReference type="NCBI Taxonomy" id="2321404"/>
    <lineage>
        <taxon>Bacteria</taxon>
        <taxon>Bacillati</taxon>
        <taxon>Bacillota</taxon>
        <taxon>Clostridia</taxon>
        <taxon>Eubacteriales</taxon>
        <taxon>Oscillospiraceae</taxon>
        <taxon>Anaerotruncus</taxon>
    </lineage>
</organism>
<dbReference type="InterPro" id="IPR003660">
    <property type="entry name" value="HAMP_dom"/>
</dbReference>
<reference evidence="11 12" key="1">
    <citation type="submission" date="2018-10" db="EMBL/GenBank/DDBJ databases">
        <title>Anaerotruncus faecis sp. nov., isolated from human feces.</title>
        <authorList>
            <person name="Wang Y.-J."/>
        </authorList>
    </citation>
    <scope>NUCLEOTIDE SEQUENCE [LARGE SCALE GENOMIC DNA]</scope>
    <source>
        <strain evidence="11 12">22A2-44</strain>
    </source>
</reference>
<keyword evidence="12" id="KW-1185">Reference proteome</keyword>
<dbReference type="SUPFAM" id="SSF47384">
    <property type="entry name" value="Homodimeric domain of signal transducing histidine kinase"/>
    <property type="match status" value="1"/>
</dbReference>
<dbReference type="GO" id="GO:0005886">
    <property type="term" value="C:plasma membrane"/>
    <property type="evidence" value="ECO:0007669"/>
    <property type="project" value="TreeGrafter"/>
</dbReference>
<evidence type="ECO:0000256" key="8">
    <source>
        <dbReference type="SAM" id="Phobius"/>
    </source>
</evidence>
<protein>
    <recommendedName>
        <fullName evidence="3">histidine kinase</fullName>
        <ecNumber evidence="3">2.7.13.3</ecNumber>
    </recommendedName>
</protein>
<keyword evidence="4" id="KW-0597">Phosphoprotein</keyword>
<dbReference type="InterPro" id="IPR005467">
    <property type="entry name" value="His_kinase_dom"/>
</dbReference>
<gene>
    <name evidence="11" type="ORF">D4A47_06090</name>
</gene>
<proteinExistence type="predicted"/>
<keyword evidence="8" id="KW-1133">Transmembrane helix</keyword>
<feature type="domain" description="Histidine kinase" evidence="9">
    <location>
        <begin position="289"/>
        <end position="504"/>
    </location>
</feature>
<evidence type="ECO:0000259" key="10">
    <source>
        <dbReference type="PROSITE" id="PS50885"/>
    </source>
</evidence>
<evidence type="ECO:0000256" key="6">
    <source>
        <dbReference type="ARBA" id="ARBA00022777"/>
    </source>
</evidence>
<comment type="caution">
    <text evidence="11">The sequence shown here is derived from an EMBL/GenBank/DDBJ whole genome shotgun (WGS) entry which is preliminary data.</text>
</comment>
<dbReference type="GO" id="GO:0016036">
    <property type="term" value="P:cellular response to phosphate starvation"/>
    <property type="evidence" value="ECO:0007669"/>
    <property type="project" value="TreeGrafter"/>
</dbReference>
<keyword evidence="8" id="KW-0812">Transmembrane</keyword>
<dbReference type="EMBL" id="RCHT01000007">
    <property type="protein sequence ID" value="RLL12097.1"/>
    <property type="molecule type" value="Genomic_DNA"/>
</dbReference>
<dbReference type="PROSITE" id="PS50109">
    <property type="entry name" value="HIS_KIN"/>
    <property type="match status" value="1"/>
</dbReference>
<dbReference type="PANTHER" id="PTHR45453">
    <property type="entry name" value="PHOSPHATE REGULON SENSOR PROTEIN PHOR"/>
    <property type="match status" value="1"/>
</dbReference>
<evidence type="ECO:0000256" key="7">
    <source>
        <dbReference type="ARBA" id="ARBA00023012"/>
    </source>
</evidence>
<dbReference type="PANTHER" id="PTHR45453:SF3">
    <property type="entry name" value="HISTIDINE KINASE"/>
    <property type="match status" value="1"/>
</dbReference>
<dbReference type="CDD" id="cd06225">
    <property type="entry name" value="HAMP"/>
    <property type="match status" value="1"/>
</dbReference>
<dbReference type="Proteomes" id="UP000276301">
    <property type="component" value="Unassembled WGS sequence"/>
</dbReference>
<evidence type="ECO:0000313" key="12">
    <source>
        <dbReference type="Proteomes" id="UP000276301"/>
    </source>
</evidence>
<dbReference type="EC" id="2.7.13.3" evidence="3"/>
<dbReference type="FunFam" id="1.10.287.130:FF:000001">
    <property type="entry name" value="Two-component sensor histidine kinase"/>
    <property type="match status" value="1"/>
</dbReference>
<dbReference type="InterPro" id="IPR004358">
    <property type="entry name" value="Sig_transdc_His_kin-like_C"/>
</dbReference>
<comment type="subcellular location">
    <subcellularLocation>
        <location evidence="2">Membrane</location>
    </subcellularLocation>
</comment>
<dbReference type="Gene3D" id="1.10.287.130">
    <property type="match status" value="1"/>
</dbReference>
<dbReference type="Gene3D" id="3.30.565.10">
    <property type="entry name" value="Histidine kinase-like ATPase, C-terminal domain"/>
    <property type="match status" value="1"/>
</dbReference>
<dbReference type="InterPro" id="IPR003661">
    <property type="entry name" value="HisK_dim/P_dom"/>
</dbReference>
<dbReference type="InterPro" id="IPR036890">
    <property type="entry name" value="HATPase_C_sf"/>
</dbReference>
<keyword evidence="5" id="KW-0808">Transferase</keyword>
<sequence>MSGRIKSGIRKELFGVIFFILVVHVVVLLFMGSTLFERFYQSNKVSELEQSARAIRAAYQENSGEIYDAIGKLENGNAIVSLFEIGGDGRVQMRYHSRTGREEMRPWGDRENAPKPRGEDVDRFQEKMLARLRDSDESFDVRLEESFNPWEDDGMLTLSTRLDDNLYLYIQTPRGYLKSFADLAVKYTALMSIAILLVGAVIIYFVVGRITRPIQGIQRAADKISRLDFSERCEAKGHDEIAMLAGSVNQMSDDLQAAVSRLVEANEVLQNDLVRQQQTDRLRQQFVANVSHDFKTPLTLMISYAEALAEEETDPRRKESCEIIIAESNRLSLMVGKLLELSRLESGVEKAQLSIFCLSEVLDSAVRSHRILTERKRLTVKKELEEEFIVSADYSMIGQAVNNLFENAVKYSPEEGVIRLCVQDGGAGLCRVSVENQSPPIAPDDLGSLFDSFYRADKSRSREVQGYGLGLAIVKVVMEAHGMDYGVENIEDGVRFWFRLPLAEIGEEADPEEDGDGDC</sequence>
<dbReference type="GO" id="GO:0000155">
    <property type="term" value="F:phosphorelay sensor kinase activity"/>
    <property type="evidence" value="ECO:0007669"/>
    <property type="project" value="InterPro"/>
</dbReference>
<evidence type="ECO:0000256" key="4">
    <source>
        <dbReference type="ARBA" id="ARBA00022553"/>
    </source>
</evidence>
<dbReference type="InterPro" id="IPR036097">
    <property type="entry name" value="HisK_dim/P_sf"/>
</dbReference>
<dbReference type="PROSITE" id="PS50885">
    <property type="entry name" value="HAMP"/>
    <property type="match status" value="1"/>
</dbReference>
<evidence type="ECO:0000313" key="11">
    <source>
        <dbReference type="EMBL" id="RLL12097.1"/>
    </source>
</evidence>
<dbReference type="SMART" id="SM00304">
    <property type="entry name" value="HAMP"/>
    <property type="match status" value="1"/>
</dbReference>
<dbReference type="SUPFAM" id="SSF55874">
    <property type="entry name" value="ATPase domain of HSP90 chaperone/DNA topoisomerase II/histidine kinase"/>
    <property type="match status" value="1"/>
</dbReference>
<dbReference type="Pfam" id="PF02518">
    <property type="entry name" value="HATPase_c"/>
    <property type="match status" value="1"/>
</dbReference>
<dbReference type="Pfam" id="PF00512">
    <property type="entry name" value="HisKA"/>
    <property type="match status" value="1"/>
</dbReference>
<feature type="transmembrane region" description="Helical" evidence="8">
    <location>
        <begin position="187"/>
        <end position="207"/>
    </location>
</feature>
<comment type="catalytic activity">
    <reaction evidence="1">
        <text>ATP + protein L-histidine = ADP + protein N-phospho-L-histidine.</text>
        <dbReference type="EC" id="2.7.13.3"/>
    </reaction>
</comment>
<dbReference type="CDD" id="cd00082">
    <property type="entry name" value="HisKA"/>
    <property type="match status" value="1"/>
</dbReference>
<dbReference type="SMART" id="SM00388">
    <property type="entry name" value="HisKA"/>
    <property type="match status" value="1"/>
</dbReference>
<dbReference type="InterPro" id="IPR050351">
    <property type="entry name" value="BphY/WalK/GraS-like"/>
</dbReference>
<keyword evidence="8" id="KW-0472">Membrane</keyword>
<dbReference type="Pfam" id="PF00672">
    <property type="entry name" value="HAMP"/>
    <property type="match status" value="1"/>
</dbReference>
<evidence type="ECO:0000256" key="5">
    <source>
        <dbReference type="ARBA" id="ARBA00022679"/>
    </source>
</evidence>
<keyword evidence="7" id="KW-0902">Two-component regulatory system</keyword>
<dbReference type="GO" id="GO:0004721">
    <property type="term" value="F:phosphoprotein phosphatase activity"/>
    <property type="evidence" value="ECO:0007669"/>
    <property type="project" value="TreeGrafter"/>
</dbReference>
<feature type="domain" description="HAMP" evidence="10">
    <location>
        <begin position="208"/>
        <end position="260"/>
    </location>
</feature>
<dbReference type="PRINTS" id="PR00344">
    <property type="entry name" value="BCTRLSENSOR"/>
</dbReference>
<feature type="transmembrane region" description="Helical" evidence="8">
    <location>
        <begin position="12"/>
        <end position="36"/>
    </location>
</feature>
<dbReference type="SMART" id="SM00387">
    <property type="entry name" value="HATPase_c"/>
    <property type="match status" value="1"/>
</dbReference>